<reference evidence="3 4" key="1">
    <citation type="submission" date="2019-09" db="EMBL/GenBank/DDBJ databases">
        <title>Draft genome sequencing and comparative genomics of hatchery-associated Vibrios.</title>
        <authorList>
            <person name="Kehlet-Delgado H."/>
            <person name="Mueller R.S."/>
        </authorList>
    </citation>
    <scope>NUCLEOTIDE SEQUENCE [LARGE SCALE GENOMIC DNA]</scope>
    <source>
        <strain evidence="3 4">09-121-3</strain>
    </source>
</reference>
<dbReference type="Pfam" id="PF01476">
    <property type="entry name" value="LysM"/>
    <property type="match status" value="1"/>
</dbReference>
<dbReference type="CDD" id="cd00118">
    <property type="entry name" value="LysM"/>
    <property type="match status" value="1"/>
</dbReference>
<keyword evidence="1" id="KW-0812">Transmembrane</keyword>
<evidence type="ECO:0000256" key="1">
    <source>
        <dbReference type="SAM" id="Phobius"/>
    </source>
</evidence>
<dbReference type="SMART" id="SM00257">
    <property type="entry name" value="LysM"/>
    <property type="match status" value="1"/>
</dbReference>
<keyword evidence="1" id="KW-0472">Membrane</keyword>
<dbReference type="InterPro" id="IPR050708">
    <property type="entry name" value="T6SS_VgrG/RHS"/>
</dbReference>
<keyword evidence="1" id="KW-1133">Transmembrane helix</keyword>
<evidence type="ECO:0000313" key="4">
    <source>
        <dbReference type="Proteomes" id="UP000576645"/>
    </source>
</evidence>
<dbReference type="PANTHER" id="PTHR32305:SF15">
    <property type="entry name" value="PROTEIN RHSA-RELATED"/>
    <property type="match status" value="1"/>
</dbReference>
<comment type="caution">
    <text evidence="3">The sequence shown here is derived from an EMBL/GenBank/DDBJ whole genome shotgun (WGS) entry which is preliminary data.</text>
</comment>
<feature type="transmembrane region" description="Helical" evidence="1">
    <location>
        <begin position="3224"/>
        <end position="3249"/>
    </location>
</feature>
<dbReference type="Pfam" id="PF05593">
    <property type="entry name" value="RHS_repeat"/>
    <property type="match status" value="5"/>
</dbReference>
<dbReference type="NCBIfam" id="TIGR01643">
    <property type="entry name" value="YD_repeat_2x"/>
    <property type="match status" value="6"/>
</dbReference>
<dbReference type="RefSeq" id="WP_171352788.1">
    <property type="nucleotide sequence ID" value="NZ_VTXP01000005.1"/>
</dbReference>
<sequence length="3735" mass="417361">MATVIGGTGLGLFDTLGQSGIKLGGNNGLQINASSGNLVLHHQDQTLVSKGLDLSLARTYNSQGNRQDANGDNWRFSFEREIQVAGDVVKRITGDGHQAAFNVKGSRYESTAGAGAHDSLSRQGEEWVYQEGTTGVKEYYNAQDGRLLRAEDRFGNQTHYQYQDGRLTAIHSASGEQLRFVFNDAGQLSRVDSWTQDSTGNLTHSHSKVHYSYDAEGRLSSVKVDLSPQDKSISDGQVFTTTYSYQDEHSYLLKQISKSNGSVVTLDYQDVAGKPHLSRIDDNGVVTLLDYQSRHVVGYQLEVTDAKGQKWYYQHDDQGRLVGSLSPIVMYNKEAGYESDWNSLLIGRNGTHHATRYHYDDQDNLVVEEENGTQGERVSEYRYDAMGNRTLKTEAGQWRESYEYDERNRLVATHINNTPAEEGHRYAIYDGLNLRFEITEAGLVTEHEYDGFGQRIRSRVYAKASFMESTRPDIQAITRWSELQDKSQTQLTEFTYQRGLVHTQTHYEQVTVDGEGVIKPALDVVATSEEQASAGVWVNGQPVGGQERGVTLTRFNAKGKMVSSQTFDTHQNNEQADRFLAQLFELRGQLSSGDRLYLSTNGKWHSELVHEHLGVILRGEFKLALSSFGSPEEKPWPLPSNLLVAFEKPSDDERVVLIEEQSASEGRISYSDGTQHTRLTYDAFGQLLSSDTLVGSLQTGELKQVSSATQIYDGLGRVISETNAQGVTTTTQYIDASHQVVMTQAGGTTVTRTYNAAGQLVSETHQAPEQPARERQFVYNEAGQLVATQHPDGGERFQFYDARGRLWLTVSEEGAVTEYRRDPQDRVAVEAEYTSTVVTSGWLSDGKMTVTGESVLSGLPITVKPRVTISWFEDEESRLYTLTFGEGDEHQLNRTWFDAQDRAWQVVKGINGEYRKSTNQYDSSGRVTLNRDQEGYVTEYKYNSRGQVTETRHYHQAVEVEPDGITIPASDYDRTQTLYDSRGRVRFHLDEKGALKETRYLDGGRDKKVYFYDLGGTNLSQLDISDIVEAIQSGRVQSEFTLNLFSRERRDGAGRLISSTDQYGAETRYVYDDKTGLLRQTITAANTSESRSEYRQYNGFGELTGKVTQTGQQDWQSLKLSSLINNKGSRSVFDVMGRQTSEHHPATGTTTYQYDKAGRLTQTTDAKGHTRSQQYNTYGEVSRTFTDGVMTREFEYDLMGRLNREVDGEGVQTTYLYNPEGQLSHKVLERVEKERINQGSSFLSAVTARHVTQFQYDKRGNVIHQQVLKDERNGEILSVSETGKIVRSGNLKYTSQWQRKYDHRGRVVSETNGEGVDRVTEYVASGRYKAVKLSDAVQELIELDALGRTVSVRNGADERTTYEYDDARHRVTVISPGGIRTVTEKNAHGETVSITDGQGHQRRFEYNAHGQVTRTTFLAHGEDQPQTLSTNEYDAQTGLLTFSTNAEGIRTEYRYDALGRQWKVIQDADGEKLQTTYAYNADGQRISENHEGRVTTLRYDTQGRRIWVEQGGVVKTFAHDLTGQVIREAEGATDLNGQGREERVTEFDRDAMGLVLEKRVRSGKDWSGRNSLRSVSYRYNAAGQVIEKQTGQGGIARTVYDELGRVQFEINALNYVTAYEYDAANRITKTTRYAKALPILTVWTADKVTHALSGSARTTEHRYDEAGRLAFDIDGLGYATGYEYDAANRVIRTTRYAKPVTDTSWLTASADNRVSESIYDAHGRLRFTISEKGQVSERAYDVMGRITHMIRYDQSVTLEDRSEASLSAFKSQLAQEVAAGRVRSELSVFDALGRLRFELDGEGYLVEYQYTRHSEQARKKVYVENDSLKREFALLKANNADYQAEKTFLDGYVQTQDEEDAQTTSYFYDERGNKIAERSAKVDYLDLDTSGHESLQTEQQLVTEFQYDSLGNVTSIKRASGTSMESEEKFVFDVQGNQGQSIGVGGSRVYFDDQGLAIVHVNLQGGRRDKVYDSLGQLRFDVDELGFITEHKYNAFGEKYLQVRYESAIPNRTIGQPVLLEEIESFVTQANVKAKNRTIAYEFDDGGRQKSVKTYGSATPDQCIDIVQYNAFGDKVQSNMSDGVDTYVSNQQLFSRNGALFASKNAENYITYYEYNGHGEIKSKVEYADKYLGDWTEAALTTWMASQTSNERIVEYVYDKNGNKRKTILKNALFHTFGSNEVDENRADVVSSSFFDHAGRVVLSAVSSGSQSDDDIRAYKSSQKYQYDALGRLISTWSAEKAVVDFRPETLGNVPQSFERLQTRFFYDARGNQVKVIAGDRINYTYYNAEGLRTGSKDAEGHFSRVNMDNMNRVISEGQHVSSTVSAQGLSYSHDMVNEYRYDATGRQVATRQKVSSGDIDQSVEYNAYGEIISRKLNGSVTESYQYDSLGNVIKEIKNGIQKTYQYGISGKVTSESTYYYDNESESLLPSTTNRYYDLLGNLVREEKPDVSLYDNVYEDLQRGQKPTYSLVKPVTEQQLDRWGNVVKKTVNGVQYEFEYNHKNQLVKQVGPRVTVIEDNGSISFRRPVTLFYYNLRGNRIAVQDANGNWQKTAYDNSGTKAFDINSEGNKTYYVRNIHGDMIGRISPGELGEMYHYDKKSQLLARAKITLGGRNVVVYERYTYDQVGRRTSETRYGDAGYQSFVKYDEVSNVLETHGKGVHRKYEYNDRGEKVSEAWLRNGVEKSKKQYRYSQQTGKKIEDILADGSKVAYRYDHAGFLTAKNGAGIDVKYKYYNDGKLRMRHSADKIETYSYDLNGREVWRQLKTNGDLQRYNGSTITRTDWDRLGRIQSLKTYEAKLAGRSLNGAEIKYEYDAVGNRRKVTSRRVGVTSYQWYHYDSENREIASHKQQDDMTIGRIKWLGAAGSRVTEYDRAGRKIVETEWGDTKKERKIGYDAESGHLSGITEYTTYGDEEVVTREFSQSNTITGHTTYSSDVKIEFAYRSGKATETKRNESLKTSTYENGLLKQQIVWKDIVGGVKDHETTFNYHYTGQIASQRTFILRLGDSMQDTVEYKYFKRDPFKRSRITHSRVMVDRFNPFKPDSNRWVTGETKFKYDSAGNLLFVESTKQESERFVLSDFDSQIKLQIKNRSTLTANLAVAGNQVGILSAYELDSDLLDDSVSNTASQPGSYTVKSGDSLQKISHALFGDSRYWYLIADANGLSPNEKPLTGQVLLIPNIHTQTFNGAESFKPYNESEVLGDVNPEPMPPPPPKKSCNPVAQIIMVVVAVVVTIYTAGAAAGAIGAMLSATGTGVAGAATIGAAGIGVLSGAAVATSTVAGIAAAAVGGAIGAAASQLVGKALGVVDDFSWEQVALGGLTAAATAGVGAALRTGVATFGNQFSENIARSAVNYSTNYMGSKALGMDVSFSWEGFTASVVGGLVSSSTNKYLNSGVDPISRIVGGTASGFAGAAVSSLLRGESLRSRTGQLLTDAFGNSLANVSRGDILTENEIAKLKLSMDTQRRIQLRPAIPKQVSNEPTTIVTPLSKDDAPNSRVWFEEDVLEMQRSHPLEAQQSAREIHGDITERAPKLYSLEKLSGREGSVFTPPSTQISIAGLALSFLDYASKKNLGIDLEVPIYAGPSATTMKSGNKIFGPALEMLGDKLSKFSFAASLYSAGATYANSDYQFETREWVSEGGKVIVDGVSLSTGVKAFSSMARYSPVGALYTAADLTVQTHPDYTIRHGANAGDVIRNSGWTAIYYSLMDVQQELPPQPKPSQWHLQGHLSNYNFKN</sequence>
<dbReference type="PANTHER" id="PTHR32305">
    <property type="match status" value="1"/>
</dbReference>
<gene>
    <name evidence="3" type="ORF">F0238_12505</name>
</gene>
<feature type="domain" description="LysM" evidence="2">
    <location>
        <begin position="3131"/>
        <end position="3178"/>
    </location>
</feature>
<proteinExistence type="predicted"/>
<dbReference type="InterPro" id="IPR036779">
    <property type="entry name" value="LysM_dom_sf"/>
</dbReference>
<dbReference type="Pfam" id="PF20148">
    <property type="entry name" value="DUF6531"/>
    <property type="match status" value="1"/>
</dbReference>
<evidence type="ECO:0000259" key="2">
    <source>
        <dbReference type="PROSITE" id="PS51782"/>
    </source>
</evidence>
<dbReference type="InterPro" id="IPR006530">
    <property type="entry name" value="YD"/>
</dbReference>
<dbReference type="InterPro" id="IPR031325">
    <property type="entry name" value="RHS_repeat"/>
</dbReference>
<organism evidence="3 4">
    <name type="scientific">Vibrio coralliilyticus</name>
    <dbReference type="NCBI Taxonomy" id="190893"/>
    <lineage>
        <taxon>Bacteria</taxon>
        <taxon>Pseudomonadati</taxon>
        <taxon>Pseudomonadota</taxon>
        <taxon>Gammaproteobacteria</taxon>
        <taxon>Vibrionales</taxon>
        <taxon>Vibrionaceae</taxon>
        <taxon>Vibrio</taxon>
    </lineage>
</organism>
<protein>
    <submittedName>
        <fullName evidence="3">LysM peptidoglycan-binding domain-containing protein</fullName>
    </submittedName>
</protein>
<dbReference type="InterPro" id="IPR045351">
    <property type="entry name" value="DUF6531"/>
</dbReference>
<evidence type="ECO:0000313" key="3">
    <source>
        <dbReference type="EMBL" id="NOJ23549.1"/>
    </source>
</evidence>
<dbReference type="Proteomes" id="UP000576645">
    <property type="component" value="Unassembled WGS sequence"/>
</dbReference>
<dbReference type="Gene3D" id="2.180.10.10">
    <property type="entry name" value="RHS repeat-associated core"/>
    <property type="match status" value="10"/>
</dbReference>
<dbReference type="PROSITE" id="PS51782">
    <property type="entry name" value="LYSM"/>
    <property type="match status" value="1"/>
</dbReference>
<accession>A0AAP6ZSV9</accession>
<dbReference type="Gene3D" id="3.10.350.10">
    <property type="entry name" value="LysM domain"/>
    <property type="match status" value="1"/>
</dbReference>
<dbReference type="EMBL" id="VTXP01000005">
    <property type="protein sequence ID" value="NOJ23549.1"/>
    <property type="molecule type" value="Genomic_DNA"/>
</dbReference>
<feature type="transmembrane region" description="Helical" evidence="1">
    <location>
        <begin position="3256"/>
        <end position="3276"/>
    </location>
</feature>
<name>A0AAP6ZSV9_9VIBR</name>
<dbReference type="InterPro" id="IPR018392">
    <property type="entry name" value="LysM"/>
</dbReference>